<feature type="transmembrane region" description="Helical" evidence="9">
    <location>
        <begin position="381"/>
        <end position="404"/>
    </location>
</feature>
<evidence type="ECO:0000313" key="12">
    <source>
        <dbReference type="RefSeq" id="XP_014667669.1"/>
    </source>
</evidence>
<gene>
    <name evidence="12" type="primary">LOC106809189</name>
</gene>
<name>A0ABM1E648_PRICU</name>
<dbReference type="InterPro" id="IPR028082">
    <property type="entry name" value="Peripla_BP_I"/>
</dbReference>
<reference evidence="12" key="1">
    <citation type="submission" date="2025-08" db="UniProtKB">
        <authorList>
            <consortium name="RefSeq"/>
        </authorList>
    </citation>
    <scope>IDENTIFICATION</scope>
</reference>
<evidence type="ECO:0000256" key="7">
    <source>
        <dbReference type="ARBA" id="ARBA00023180"/>
    </source>
</evidence>
<feature type="transmembrane region" description="Helical" evidence="9">
    <location>
        <begin position="266"/>
        <end position="289"/>
    </location>
</feature>
<evidence type="ECO:0000313" key="11">
    <source>
        <dbReference type="Proteomes" id="UP000695022"/>
    </source>
</evidence>
<keyword evidence="5 9" id="KW-0472">Membrane</keyword>
<evidence type="ECO:0000256" key="9">
    <source>
        <dbReference type="SAM" id="Phobius"/>
    </source>
</evidence>
<protein>
    <submittedName>
        <fullName evidence="12">LOW QUALITY PROTEIN: gamma-aminobutyric acid type B receptor subunit 2-like</fullName>
    </submittedName>
</protein>
<evidence type="ECO:0000259" key="10">
    <source>
        <dbReference type="PROSITE" id="PS50259"/>
    </source>
</evidence>
<dbReference type="InterPro" id="IPR002455">
    <property type="entry name" value="GPCR3_GABA-B"/>
</dbReference>
<feature type="transmembrane region" description="Helical" evidence="9">
    <location>
        <begin position="483"/>
        <end position="500"/>
    </location>
</feature>
<sequence>MRRCSKLSLIDGKQEMCDGGLGTKVLFEQLHTPPTKIMVIGAGCSSVTQPTAQTSQYWNLIQLSYSSASPALSNREKYQKFFRVFPPESTMNPAKFDLLKYFGWKKVATIHETQDLFSLATTEFVKAAKDHGIEILTAESFAADPYQQVTNIKWQQCNFNRSLQNFQYTDDRMASIFFMVMNKTKFEGVSGPVAFNENGDRLGLLQVEQNQDDKENMVAIYYNDRSVTDVNVTRLEWLETAAIFWQGGGPPVDSVREVILPVVVRLSLFLVMAAFAGVGIVLAFAFLIFNIKYRNQRYIKMSSPNLNNLILLGALLSYVSIIFSGLDSGLASQKAYSVLCQLNTWCLSLGFSLAFGAMFSKTCAFTRLQTRRCSAWVIKDYQLMALVAVLVMLDVAILMAWQFVDKPVITVVNQTTYPNPLNEDELIIPQMIVCESKEKHWYFAGALYAYKGLLLIFGAFLAWETRKVSVPVLNDSKYIGLSVYNVVVLCLIGVPIAFVMKSEIDLTYCMLISAFILFATTLTICLVFIPKRETKLAYDP</sequence>
<keyword evidence="11" id="KW-1185">Reference proteome</keyword>
<comment type="subcellular location">
    <subcellularLocation>
        <location evidence="1">Membrane</location>
        <topology evidence="1">Multi-pass membrane protein</topology>
    </subcellularLocation>
</comment>
<dbReference type="GeneID" id="106809189"/>
<dbReference type="PRINTS" id="PR01176">
    <property type="entry name" value="GABABRECEPTR"/>
</dbReference>
<dbReference type="SUPFAM" id="SSF53822">
    <property type="entry name" value="Periplasmic binding protein-like I"/>
    <property type="match status" value="1"/>
</dbReference>
<feature type="domain" description="G-protein coupled receptors family 3 profile" evidence="10">
    <location>
        <begin position="268"/>
        <end position="531"/>
    </location>
</feature>
<dbReference type="InterPro" id="IPR000337">
    <property type="entry name" value="GPCR_3"/>
</dbReference>
<dbReference type="PANTHER" id="PTHR10519">
    <property type="entry name" value="GABA-B RECEPTOR"/>
    <property type="match status" value="1"/>
</dbReference>
<dbReference type="Proteomes" id="UP000695022">
    <property type="component" value="Unplaced"/>
</dbReference>
<keyword evidence="7" id="KW-0325">Glycoprotein</keyword>
<keyword evidence="3 9" id="KW-1133">Transmembrane helix</keyword>
<evidence type="ECO:0000256" key="6">
    <source>
        <dbReference type="ARBA" id="ARBA00023170"/>
    </source>
</evidence>
<feature type="transmembrane region" description="Helical" evidence="9">
    <location>
        <begin position="506"/>
        <end position="529"/>
    </location>
</feature>
<dbReference type="InterPro" id="IPR001828">
    <property type="entry name" value="ANF_lig-bd_rcpt"/>
</dbReference>
<feature type="transmembrane region" description="Helical" evidence="9">
    <location>
        <begin position="342"/>
        <end position="360"/>
    </location>
</feature>
<feature type="transmembrane region" description="Helical" evidence="9">
    <location>
        <begin position="309"/>
        <end position="330"/>
    </location>
</feature>
<evidence type="ECO:0000256" key="8">
    <source>
        <dbReference type="ARBA" id="ARBA00023224"/>
    </source>
</evidence>
<dbReference type="RefSeq" id="XP_014667669.1">
    <property type="nucleotide sequence ID" value="XM_014812183.1"/>
</dbReference>
<dbReference type="Pfam" id="PF00003">
    <property type="entry name" value="7tm_3"/>
    <property type="match status" value="1"/>
</dbReference>
<dbReference type="PANTHER" id="PTHR10519:SF20">
    <property type="entry name" value="G-PROTEIN COUPLED RECEPTOR 156-RELATED"/>
    <property type="match status" value="1"/>
</dbReference>
<evidence type="ECO:0000256" key="2">
    <source>
        <dbReference type="ARBA" id="ARBA00022692"/>
    </source>
</evidence>
<keyword evidence="4" id="KW-0297">G-protein coupled receptor</keyword>
<dbReference type="PROSITE" id="PS50259">
    <property type="entry name" value="G_PROTEIN_RECEP_F3_4"/>
    <property type="match status" value="1"/>
</dbReference>
<evidence type="ECO:0000256" key="5">
    <source>
        <dbReference type="ARBA" id="ARBA00023136"/>
    </source>
</evidence>
<organism evidence="11 12">
    <name type="scientific">Priapulus caudatus</name>
    <name type="common">Priapulid worm</name>
    <dbReference type="NCBI Taxonomy" id="37621"/>
    <lineage>
        <taxon>Eukaryota</taxon>
        <taxon>Metazoa</taxon>
        <taxon>Ecdysozoa</taxon>
        <taxon>Scalidophora</taxon>
        <taxon>Priapulida</taxon>
        <taxon>Priapulimorpha</taxon>
        <taxon>Priapulimorphida</taxon>
        <taxon>Priapulidae</taxon>
        <taxon>Priapulus</taxon>
    </lineage>
</organism>
<feature type="transmembrane region" description="Helical" evidence="9">
    <location>
        <begin position="441"/>
        <end position="463"/>
    </location>
</feature>
<keyword evidence="6" id="KW-0675">Receptor</keyword>
<dbReference type="Gene3D" id="3.40.50.2300">
    <property type="match status" value="4"/>
</dbReference>
<accession>A0ABM1E648</accession>
<dbReference type="PRINTS" id="PR00248">
    <property type="entry name" value="GPCRMGR"/>
</dbReference>
<evidence type="ECO:0000256" key="4">
    <source>
        <dbReference type="ARBA" id="ARBA00023040"/>
    </source>
</evidence>
<dbReference type="Pfam" id="PF01094">
    <property type="entry name" value="ANF_receptor"/>
    <property type="match status" value="1"/>
</dbReference>
<proteinExistence type="predicted"/>
<evidence type="ECO:0000256" key="1">
    <source>
        <dbReference type="ARBA" id="ARBA00004141"/>
    </source>
</evidence>
<evidence type="ECO:0000256" key="3">
    <source>
        <dbReference type="ARBA" id="ARBA00022989"/>
    </source>
</evidence>
<keyword evidence="2 9" id="KW-0812">Transmembrane</keyword>
<dbReference type="InterPro" id="IPR017978">
    <property type="entry name" value="GPCR_3_C"/>
</dbReference>
<keyword evidence="8" id="KW-0807">Transducer</keyword>